<dbReference type="AlphaFoldDB" id="A1DDS2"/>
<proteinExistence type="predicted"/>
<dbReference type="eggNOG" id="KOG2421">
    <property type="taxonomic scope" value="Eukaryota"/>
</dbReference>
<name>A1DDS2_NEOFI</name>
<sequence>MFITNAGKPPVTDLETRASSLQSAVRFAKRWSLSSMIFASATLISCPRLIGYVKQSGLACGSYRLQNNIPENAKAQAAAGINILMADRVGLISGALSNSGYL</sequence>
<dbReference type="STRING" id="331117.A1DDS2"/>
<dbReference type="OrthoDB" id="197419at2759"/>
<evidence type="ECO:0000313" key="3">
    <source>
        <dbReference type="EMBL" id="EAW17529.1"/>
    </source>
</evidence>
<dbReference type="RefSeq" id="XP_001259426.1">
    <property type="nucleotide sequence ID" value="XM_001259425.1"/>
</dbReference>
<dbReference type="InterPro" id="IPR030395">
    <property type="entry name" value="GP_PDE_dom"/>
</dbReference>
<evidence type="ECO:0000256" key="1">
    <source>
        <dbReference type="ARBA" id="ARBA00022801"/>
    </source>
</evidence>
<evidence type="ECO:0000313" key="4">
    <source>
        <dbReference type="Proteomes" id="UP000006702"/>
    </source>
</evidence>
<dbReference type="Gene3D" id="3.20.20.190">
    <property type="entry name" value="Phosphatidylinositol (PI) phosphodiesterase"/>
    <property type="match status" value="1"/>
</dbReference>
<dbReference type="GO" id="GO:0047389">
    <property type="term" value="F:glycerophosphocholine phosphodiesterase activity"/>
    <property type="evidence" value="ECO:0007669"/>
    <property type="project" value="TreeGrafter"/>
</dbReference>
<dbReference type="GO" id="GO:0046475">
    <property type="term" value="P:glycerophospholipid catabolic process"/>
    <property type="evidence" value="ECO:0007669"/>
    <property type="project" value="TreeGrafter"/>
</dbReference>
<dbReference type="Proteomes" id="UP000006702">
    <property type="component" value="Unassembled WGS sequence"/>
</dbReference>
<keyword evidence="1" id="KW-0378">Hydrolase</keyword>
<feature type="domain" description="GP-PDE" evidence="2">
    <location>
        <begin position="1"/>
        <end position="96"/>
    </location>
</feature>
<dbReference type="PANTHER" id="PTHR22958">
    <property type="entry name" value="GLYCEROPHOSPHORYL DIESTER PHOSPHODIESTERASE"/>
    <property type="match status" value="1"/>
</dbReference>
<dbReference type="HOGENOM" id="CLU_2224356_0_0_1"/>
<dbReference type="GeneID" id="4585967"/>
<dbReference type="EMBL" id="DS027696">
    <property type="protein sequence ID" value="EAW17529.1"/>
    <property type="molecule type" value="Genomic_DNA"/>
</dbReference>
<reference evidence="4" key="1">
    <citation type="journal article" date="2008" name="PLoS Genet.">
        <title>Genomic islands in the pathogenic filamentous fungus Aspergillus fumigatus.</title>
        <authorList>
            <person name="Fedorova N.D."/>
            <person name="Khaldi N."/>
            <person name="Joardar V.S."/>
            <person name="Maiti R."/>
            <person name="Amedeo P."/>
            <person name="Anderson M.J."/>
            <person name="Crabtree J."/>
            <person name="Silva J.C."/>
            <person name="Badger J.H."/>
            <person name="Albarraq A."/>
            <person name="Angiuoli S."/>
            <person name="Bussey H."/>
            <person name="Bowyer P."/>
            <person name="Cotty P.J."/>
            <person name="Dyer P.S."/>
            <person name="Egan A."/>
            <person name="Galens K."/>
            <person name="Fraser-Liggett C.M."/>
            <person name="Haas B.J."/>
            <person name="Inman J.M."/>
            <person name="Kent R."/>
            <person name="Lemieux S."/>
            <person name="Malavazi I."/>
            <person name="Orvis J."/>
            <person name="Roemer T."/>
            <person name="Ronning C.M."/>
            <person name="Sundaram J.P."/>
            <person name="Sutton G."/>
            <person name="Turner G."/>
            <person name="Venter J.C."/>
            <person name="White O.R."/>
            <person name="Whitty B.R."/>
            <person name="Youngman P."/>
            <person name="Wolfe K.H."/>
            <person name="Goldman G.H."/>
            <person name="Wortman J.R."/>
            <person name="Jiang B."/>
            <person name="Denning D.W."/>
            <person name="Nierman W.C."/>
        </authorList>
    </citation>
    <scope>NUCLEOTIDE SEQUENCE [LARGE SCALE GENOMIC DNA]</scope>
    <source>
        <strain evidence="4">ATCC 1020 / DSM 3700 / CBS 544.65 / FGSC A1164 / JCM 1740 / NRRL 181 / WB 181</strain>
    </source>
</reference>
<dbReference type="OMA" id="RFAKRWS"/>
<accession>A1DDS2</accession>
<dbReference type="InterPro" id="IPR051578">
    <property type="entry name" value="GDPD"/>
</dbReference>
<dbReference type="KEGG" id="nfi:NFIA_074490"/>
<gene>
    <name evidence="3" type="ORF">NFIA_074490</name>
</gene>
<dbReference type="VEuPathDB" id="FungiDB:NFIA_074490"/>
<organism evidence="3 4">
    <name type="scientific">Neosartorya fischeri (strain ATCC 1020 / DSM 3700 / CBS 544.65 / FGSC A1164 / JCM 1740 / NRRL 181 / WB 181)</name>
    <name type="common">Aspergillus fischerianus</name>
    <dbReference type="NCBI Taxonomy" id="331117"/>
    <lineage>
        <taxon>Eukaryota</taxon>
        <taxon>Fungi</taxon>
        <taxon>Dikarya</taxon>
        <taxon>Ascomycota</taxon>
        <taxon>Pezizomycotina</taxon>
        <taxon>Eurotiomycetes</taxon>
        <taxon>Eurotiomycetidae</taxon>
        <taxon>Eurotiales</taxon>
        <taxon>Aspergillaceae</taxon>
        <taxon>Aspergillus</taxon>
        <taxon>Aspergillus subgen. Fumigati</taxon>
    </lineage>
</organism>
<keyword evidence="4" id="KW-1185">Reference proteome</keyword>
<dbReference type="PANTHER" id="PTHR22958:SF1">
    <property type="entry name" value="GLYCEROPHOSPHOCHOLINE PHOSPHODIESTERASE GPCPD1"/>
    <property type="match status" value="1"/>
</dbReference>
<protein>
    <recommendedName>
        <fullName evidence="2">GP-PDE domain-containing protein</fullName>
    </recommendedName>
</protein>
<dbReference type="PROSITE" id="PS51704">
    <property type="entry name" value="GP_PDE"/>
    <property type="match status" value="1"/>
</dbReference>
<dbReference type="InterPro" id="IPR017946">
    <property type="entry name" value="PLC-like_Pdiesterase_TIM-brl"/>
</dbReference>
<evidence type="ECO:0000259" key="2">
    <source>
        <dbReference type="PROSITE" id="PS51704"/>
    </source>
</evidence>